<name>A0AAJ0B5S0_9PEZI</name>
<feature type="chain" id="PRO_5042619272" evidence="3">
    <location>
        <begin position="18"/>
        <end position="1125"/>
    </location>
</feature>
<dbReference type="PROSITE" id="PS51212">
    <property type="entry name" value="WSC"/>
    <property type="match status" value="4"/>
</dbReference>
<feature type="region of interest" description="Disordered" evidence="2">
    <location>
        <begin position="361"/>
        <end position="387"/>
    </location>
</feature>
<dbReference type="AlphaFoldDB" id="A0AAJ0B5S0"/>
<proteinExistence type="predicted"/>
<evidence type="ECO:0000256" key="1">
    <source>
        <dbReference type="ARBA" id="ARBA00022729"/>
    </source>
</evidence>
<evidence type="ECO:0000259" key="4">
    <source>
        <dbReference type="PROSITE" id="PS51212"/>
    </source>
</evidence>
<dbReference type="SMART" id="SM00321">
    <property type="entry name" value="WSC"/>
    <property type="match status" value="4"/>
</dbReference>
<dbReference type="Proteomes" id="UP001239445">
    <property type="component" value="Unassembled WGS sequence"/>
</dbReference>
<dbReference type="PANTHER" id="PTHR32208">
    <property type="entry name" value="SECRETED PROTEIN-RELATED"/>
    <property type="match status" value="1"/>
</dbReference>
<reference evidence="5" key="1">
    <citation type="submission" date="2023-06" db="EMBL/GenBank/DDBJ databases">
        <title>Genome-scale phylogeny and comparative genomics of the fungal order Sordariales.</title>
        <authorList>
            <consortium name="Lawrence Berkeley National Laboratory"/>
            <person name="Hensen N."/>
            <person name="Bonometti L."/>
            <person name="Westerberg I."/>
            <person name="Brannstrom I.O."/>
            <person name="Guillou S."/>
            <person name="Cros-Aarteil S."/>
            <person name="Calhoun S."/>
            <person name="Haridas S."/>
            <person name="Kuo A."/>
            <person name="Mondo S."/>
            <person name="Pangilinan J."/>
            <person name="Riley R."/>
            <person name="Labutti K."/>
            <person name="Andreopoulos B."/>
            <person name="Lipzen A."/>
            <person name="Chen C."/>
            <person name="Yanf M."/>
            <person name="Daum C."/>
            <person name="Ng V."/>
            <person name="Clum A."/>
            <person name="Steindorff A."/>
            <person name="Ohm R."/>
            <person name="Martin F."/>
            <person name="Silar P."/>
            <person name="Natvig D."/>
            <person name="Lalanne C."/>
            <person name="Gautier V."/>
            <person name="Ament-Velasquez S.L."/>
            <person name="Kruys A."/>
            <person name="Hutchinson M.I."/>
            <person name="Powell A.J."/>
            <person name="Barry K."/>
            <person name="Miller A.N."/>
            <person name="Grigoriev I.V."/>
            <person name="Debuchy R."/>
            <person name="Gladieux P."/>
            <person name="Thoren M.H."/>
            <person name="Johannesson H."/>
        </authorList>
    </citation>
    <scope>NUCLEOTIDE SEQUENCE</scope>
    <source>
        <strain evidence="5">PSN4</strain>
    </source>
</reference>
<sequence>MASWLHRLAFLSSLSSAFIIPGALPGAWEYQGCYSDNTGSRTLGGGGYVDTVNMTAESCIDYCSTRGLPYAGTEWYHECFCGSSLAPGGVLASNQDDCNTACTGDSSQACGGPNRLSMFYSSQPVGPQPNAGLADWSYLGCYAEGTTGRALTLTVTTVPAGQMNAALCTAACQGQGFILAGTEYSGECYCGNTFANGAVATPVGADECSMICNGNSGETCGGPNRLNVYGYKTITTTSSTTSTTPPTSTPTTTTPTSPTSTPAATPTVVACPESNGTTYTSVNGKTFLLECYVDHLMGDMAMQYTNSYALCIEACSLTAGCISFAWVPGAPGPCYMKSSTGAPNTNAGVWGAKIVDFGSSSSSIPTTTPTTITSSSTSSSAASSPTGMPPGWTYQGCWVDNLNGRILPVRLADSPQQTQQLCAQACYTAGYNISATEYSRECYCGDFIVNGGKTTDDADCNMACSGDSTQMCGAGNRLTLFANGVPQAYRAPEVQTSGLNGSWTYQGCLEDNFITTGKRVFPWQITLSTLTTNECITRCAEFGYMAAGTEYHDECYCGDPSDIIAAGTTYTTEQYCDTPCAGNITGICGGQNRLSTYFWTGDPLYTWHYPIGPDAGEYRFLIGGVCIPLITHETINGKVVFLEKWGTGPPNSTGTYELDVTLVDNFTAAWRPLHLKTDVFCSAGVTLPDKAGRMLNVGGWSNPSTYGLRLFTPDGELGQWGVNDWEENADEFRLQDGRWYPSAMLMANGSVLVIGGEDGANAKAVPTIEILPSTGTKPLYMDWLARTDPNNLYPFTAVLPQGGIFVAYWNEARILDEVTFDTTVELPNIPGSVVDPTAGRTYPLEGTAVLLPQYYPFTDPLGVLICGGSTTGPGNALDNCVSIYPQVSNPVWTLERMPSKRVISCMAPLPDGTYLILNGAHQGVAGFGLATDPNLNAVLYDPSRPVGARMSVLANTTVARMYHSEAITLLDGRVLVSGSDPQDNVNPQEYRVEVFMPPYLLSGKPRPTFNLTATKDWAYGQTGIPFELGGPPVNGAVTVTLLGSVSSTHGNSMGARTLVLNVACNGLVCTVDAPPNAHVCPPGWYQFFVLDGGIPAVGTYVRVGGDPAGLGDWPNLPDFTTPGLG</sequence>
<dbReference type="Pfam" id="PF07250">
    <property type="entry name" value="Glyoxal_oxid_N"/>
    <property type="match status" value="1"/>
</dbReference>
<dbReference type="InterPro" id="IPR014756">
    <property type="entry name" value="Ig_E-set"/>
</dbReference>
<dbReference type="SUPFAM" id="SSF50965">
    <property type="entry name" value="Galactose oxidase, central domain"/>
    <property type="match status" value="1"/>
</dbReference>
<feature type="compositionally biased region" description="Low complexity" evidence="2">
    <location>
        <begin position="361"/>
        <end position="386"/>
    </location>
</feature>
<comment type="caution">
    <text evidence="5">The sequence shown here is derived from an EMBL/GenBank/DDBJ whole genome shotgun (WGS) entry which is preliminary data.</text>
</comment>
<evidence type="ECO:0000313" key="6">
    <source>
        <dbReference type="Proteomes" id="UP001239445"/>
    </source>
</evidence>
<keyword evidence="6" id="KW-1185">Reference proteome</keyword>
<dbReference type="Pfam" id="PF01822">
    <property type="entry name" value="WSC"/>
    <property type="match status" value="4"/>
</dbReference>
<protein>
    <submittedName>
        <fullName evidence="5">Glyoxal oxidase</fullName>
    </submittedName>
</protein>
<dbReference type="Gene3D" id="3.50.4.10">
    <property type="entry name" value="Hepatocyte Growth Factor"/>
    <property type="match status" value="1"/>
</dbReference>
<feature type="domain" description="WSC" evidence="4">
    <location>
        <begin position="27"/>
        <end position="122"/>
    </location>
</feature>
<dbReference type="InterPro" id="IPR013783">
    <property type="entry name" value="Ig-like_fold"/>
</dbReference>
<dbReference type="InterPro" id="IPR037293">
    <property type="entry name" value="Gal_Oxidase_central_sf"/>
</dbReference>
<feature type="region of interest" description="Disordered" evidence="2">
    <location>
        <begin position="237"/>
        <end position="267"/>
    </location>
</feature>
<feature type="domain" description="WSC" evidence="4">
    <location>
        <begin position="502"/>
        <end position="600"/>
    </location>
</feature>
<dbReference type="Gene3D" id="2.60.40.10">
    <property type="entry name" value="Immunoglobulins"/>
    <property type="match status" value="1"/>
</dbReference>
<feature type="domain" description="WSC" evidence="4">
    <location>
        <begin position="135"/>
        <end position="232"/>
    </location>
</feature>
<dbReference type="Pfam" id="PF09118">
    <property type="entry name" value="GO-like_E_set"/>
    <property type="match status" value="1"/>
</dbReference>
<dbReference type="EMBL" id="MU839851">
    <property type="protein sequence ID" value="KAK1749886.1"/>
    <property type="molecule type" value="Genomic_DNA"/>
</dbReference>
<feature type="domain" description="WSC" evidence="4">
    <location>
        <begin position="391"/>
        <end position="484"/>
    </location>
</feature>
<accession>A0AAJ0B5S0</accession>
<dbReference type="PANTHER" id="PTHR32208:SF105">
    <property type="entry name" value="COPPER RADICAL OXIDASE"/>
    <property type="match status" value="1"/>
</dbReference>
<dbReference type="InterPro" id="IPR009880">
    <property type="entry name" value="Glyoxal_oxidase_N"/>
</dbReference>
<evidence type="ECO:0000256" key="3">
    <source>
        <dbReference type="SAM" id="SignalP"/>
    </source>
</evidence>
<dbReference type="CDD" id="cd02851">
    <property type="entry name" value="E_set_GO_C"/>
    <property type="match status" value="1"/>
</dbReference>
<dbReference type="InterPro" id="IPR002889">
    <property type="entry name" value="WSC_carb-bd"/>
</dbReference>
<evidence type="ECO:0000256" key="2">
    <source>
        <dbReference type="SAM" id="MobiDB-lite"/>
    </source>
</evidence>
<keyword evidence="1 3" id="KW-0732">Signal</keyword>
<evidence type="ECO:0000313" key="5">
    <source>
        <dbReference type="EMBL" id="KAK1749886.1"/>
    </source>
</evidence>
<dbReference type="InterPro" id="IPR015202">
    <property type="entry name" value="GO-like_E_set"/>
</dbReference>
<organism evidence="5 6">
    <name type="scientific">Echria macrotheca</name>
    <dbReference type="NCBI Taxonomy" id="438768"/>
    <lineage>
        <taxon>Eukaryota</taxon>
        <taxon>Fungi</taxon>
        <taxon>Dikarya</taxon>
        <taxon>Ascomycota</taxon>
        <taxon>Pezizomycotina</taxon>
        <taxon>Sordariomycetes</taxon>
        <taxon>Sordariomycetidae</taxon>
        <taxon>Sordariales</taxon>
        <taxon>Schizotheciaceae</taxon>
        <taxon>Echria</taxon>
    </lineage>
</organism>
<dbReference type="SUPFAM" id="SSF81296">
    <property type="entry name" value="E set domains"/>
    <property type="match status" value="1"/>
</dbReference>
<dbReference type="InterPro" id="IPR011043">
    <property type="entry name" value="Gal_Oxase/kelch_b-propeller"/>
</dbReference>
<dbReference type="Gene3D" id="2.130.10.80">
    <property type="entry name" value="Galactose oxidase/kelch, beta-propeller"/>
    <property type="match status" value="1"/>
</dbReference>
<gene>
    <name evidence="5" type="ORF">QBC47DRAFT_354351</name>
</gene>
<feature type="signal peptide" evidence="3">
    <location>
        <begin position="1"/>
        <end position="17"/>
    </location>
</feature>